<feature type="transmembrane region" description="Helical" evidence="7">
    <location>
        <begin position="68"/>
        <end position="90"/>
    </location>
</feature>
<dbReference type="GO" id="GO:0005886">
    <property type="term" value="C:plasma membrane"/>
    <property type="evidence" value="ECO:0007669"/>
    <property type="project" value="UniProtKB-SubCell"/>
</dbReference>
<keyword evidence="3" id="KW-1003">Cell membrane</keyword>
<dbReference type="STRING" id="1459636.NTE_03155"/>
<dbReference type="EMBL" id="CP007174">
    <property type="protein sequence ID" value="AIF85187.1"/>
    <property type="molecule type" value="Genomic_DNA"/>
</dbReference>
<dbReference type="GO" id="GO:0050501">
    <property type="term" value="F:hyaluronan synthase activity"/>
    <property type="evidence" value="ECO:0007669"/>
    <property type="project" value="UniProtKB-EC"/>
</dbReference>
<dbReference type="eggNOG" id="arCOG01389">
    <property type="taxonomic scope" value="Archaea"/>
</dbReference>
<reference evidence="9 10" key="1">
    <citation type="journal article" date="2014" name="PLoS ONE">
        <title>Genome Sequence of Candidatus Nitrososphaera evergladensis from Group I.1b Enriched from Everglades Soil Reveals Novel Genomic Features of the Ammonia-Oxidizing Archaea.</title>
        <authorList>
            <person name="Zhalnina K.V."/>
            <person name="Dias R."/>
            <person name="Leonard M.T."/>
            <person name="Dorr de Quadros P."/>
            <person name="Camargo F.A."/>
            <person name="Drew J.C."/>
            <person name="Farmerie W.G."/>
            <person name="Daroub S.H."/>
            <person name="Triplett E.W."/>
        </authorList>
    </citation>
    <scope>NUCLEOTIDE SEQUENCE [LARGE SCALE GENOMIC DNA]</scope>
    <source>
        <strain evidence="9 10">SR1</strain>
    </source>
</reference>
<dbReference type="CDD" id="cd06423">
    <property type="entry name" value="CESA_like"/>
    <property type="match status" value="1"/>
</dbReference>
<evidence type="ECO:0000256" key="1">
    <source>
        <dbReference type="ARBA" id="ARBA00004236"/>
    </source>
</evidence>
<evidence type="ECO:0000313" key="9">
    <source>
        <dbReference type="EMBL" id="AIF85187.1"/>
    </source>
</evidence>
<dbReference type="EC" id="2.4.1.212" evidence="9"/>
<keyword evidence="4 9" id="KW-0328">Glycosyltransferase</keyword>
<name>A0A075MX13_9ARCH</name>
<feature type="transmembrane region" description="Helical" evidence="7">
    <location>
        <begin position="413"/>
        <end position="430"/>
    </location>
</feature>
<keyword evidence="7" id="KW-1133">Transmembrane helix</keyword>
<keyword evidence="7" id="KW-0812">Transmembrane</keyword>
<evidence type="ECO:0000256" key="6">
    <source>
        <dbReference type="ARBA" id="ARBA00023136"/>
    </source>
</evidence>
<dbReference type="PANTHER" id="PTHR22913:SF12">
    <property type="entry name" value="MANNURONAN SYNTHASE"/>
    <property type="match status" value="1"/>
</dbReference>
<dbReference type="KEGG" id="nev:NTE_03155"/>
<dbReference type="Gene3D" id="3.90.550.10">
    <property type="entry name" value="Spore Coat Polysaccharide Biosynthesis Protein SpsA, Chain A"/>
    <property type="match status" value="1"/>
</dbReference>
<evidence type="ECO:0000259" key="8">
    <source>
        <dbReference type="Pfam" id="PF00535"/>
    </source>
</evidence>
<evidence type="ECO:0000313" key="10">
    <source>
        <dbReference type="Proteomes" id="UP000028194"/>
    </source>
</evidence>
<organism evidence="9 10">
    <name type="scientific">Candidatus Nitrososphaera evergladensis SR1</name>
    <dbReference type="NCBI Taxonomy" id="1459636"/>
    <lineage>
        <taxon>Archaea</taxon>
        <taxon>Nitrososphaerota</taxon>
        <taxon>Nitrososphaeria</taxon>
        <taxon>Nitrososphaerales</taxon>
        <taxon>Nitrososphaeraceae</taxon>
        <taxon>Nitrososphaera</taxon>
    </lineage>
</organism>
<keyword evidence="10" id="KW-1185">Reference proteome</keyword>
<dbReference type="AlphaFoldDB" id="A0A075MX13"/>
<comment type="similarity">
    <text evidence="2">Belongs to the NodC/HAS family.</text>
</comment>
<comment type="subcellular location">
    <subcellularLocation>
        <location evidence="1">Cell membrane</location>
    </subcellularLocation>
</comment>
<accession>A0A075MX13</accession>
<dbReference type="InterPro" id="IPR029044">
    <property type="entry name" value="Nucleotide-diphossugar_trans"/>
</dbReference>
<keyword evidence="6 7" id="KW-0472">Membrane</keyword>
<gene>
    <name evidence="9" type="ORF">NTE_03155</name>
</gene>
<dbReference type="InterPro" id="IPR001173">
    <property type="entry name" value="Glyco_trans_2-like"/>
</dbReference>
<evidence type="ECO:0000256" key="5">
    <source>
        <dbReference type="ARBA" id="ARBA00022679"/>
    </source>
</evidence>
<dbReference type="GO" id="GO:0030213">
    <property type="term" value="P:hyaluronan biosynthetic process"/>
    <property type="evidence" value="ECO:0007669"/>
    <property type="project" value="TreeGrafter"/>
</dbReference>
<evidence type="ECO:0000256" key="4">
    <source>
        <dbReference type="ARBA" id="ARBA00022676"/>
    </source>
</evidence>
<evidence type="ECO:0000256" key="3">
    <source>
        <dbReference type="ARBA" id="ARBA00022475"/>
    </source>
</evidence>
<dbReference type="Proteomes" id="UP000028194">
    <property type="component" value="Chromosome"/>
</dbReference>
<dbReference type="Pfam" id="PF00535">
    <property type="entry name" value="Glycos_transf_2"/>
    <property type="match status" value="1"/>
</dbReference>
<protein>
    <submittedName>
        <fullName evidence="9">Glycosyl transferase</fullName>
        <ecNumber evidence="9">2.4.1.212</ecNumber>
    </submittedName>
</protein>
<evidence type="ECO:0000256" key="2">
    <source>
        <dbReference type="ARBA" id="ARBA00006782"/>
    </source>
</evidence>
<dbReference type="GO" id="GO:0085029">
    <property type="term" value="P:extracellular matrix assembly"/>
    <property type="evidence" value="ECO:0007669"/>
    <property type="project" value="TreeGrafter"/>
</dbReference>
<feature type="transmembrane region" description="Helical" evidence="7">
    <location>
        <begin position="40"/>
        <end position="62"/>
    </location>
</feature>
<sequence length="479" mass="54582">MESIGMMDAAQGDALAKTLSQKCQQRVNSSGRIQVSKKAWAVRIITIVATLILISFTIQLGITLQDPFVTAGIIVPAHSLAYLIIGWLLFKSPATGTPGNDLVSVIVPVYNQKGMIELVIDAIYRSTYRNIEVIAVNDGSKDGTAEILDGLVKKYPTLKVIHKKNEGKRKAVASAFYNSRGRYLVLIDSDSVVEEHAVMELMKAFKADERVGGVVGFAKVWNADKNILTRCQDVWYDYSFNIRKCAESYFGSVMCLSGCLAAYRREAIADYIPYWINARLKDSEDRELTTYVITPPKAKPLMTPGTKKVMQWMSRYDDAEDRGLTGQALVDWKAVYAPSAIVYTDVPENFKVFLRQQKRWKKGTLRVSFFVSGFFWRRNPIMSFLLFYVEFMLMFTNPLILLLAFVWEPVFLNNYWVPVIFFIGSLLTSLGHGADYKFRDRTSKTWFYKPLMNMITAFVISWIIFPAIWSLRKNEWGTR</sequence>
<proteinExistence type="inferred from homology"/>
<dbReference type="SUPFAM" id="SSF53448">
    <property type="entry name" value="Nucleotide-diphospho-sugar transferases"/>
    <property type="match status" value="1"/>
</dbReference>
<evidence type="ECO:0000256" key="7">
    <source>
        <dbReference type="SAM" id="Phobius"/>
    </source>
</evidence>
<feature type="domain" description="Glycosyltransferase 2-like" evidence="8">
    <location>
        <begin position="104"/>
        <end position="270"/>
    </location>
</feature>
<feature type="transmembrane region" description="Helical" evidence="7">
    <location>
        <begin position="385"/>
        <end position="407"/>
    </location>
</feature>
<feature type="transmembrane region" description="Helical" evidence="7">
    <location>
        <begin position="451"/>
        <end position="471"/>
    </location>
</feature>
<dbReference type="HOGENOM" id="CLU_029695_1_0_2"/>
<dbReference type="PANTHER" id="PTHR22913">
    <property type="entry name" value="HYALURONAN SYNTHASE"/>
    <property type="match status" value="1"/>
</dbReference>
<keyword evidence="5 9" id="KW-0808">Transferase</keyword>